<feature type="site" description="Transition state stabilizer" evidence="16">
    <location>
        <position position="384"/>
    </location>
</feature>
<dbReference type="CDD" id="cd02853">
    <property type="entry name" value="E_set_MTHase_like_N"/>
    <property type="match status" value="1"/>
</dbReference>
<evidence type="ECO:0000259" key="17">
    <source>
        <dbReference type="SMART" id="SM00642"/>
    </source>
</evidence>
<feature type="active site" description="Nucleophile" evidence="15">
    <location>
        <position position="253"/>
    </location>
</feature>
<keyword evidence="8" id="KW-0119">Carbohydrate metabolism</keyword>
<name>X7EGN2_9RHOB</name>
<dbReference type="RefSeq" id="WP_037263068.1">
    <property type="nucleotide sequence ID" value="NZ_JALZ01000012.1"/>
</dbReference>
<gene>
    <name evidence="18" type="ORF">OCH239_04165</name>
</gene>
<evidence type="ECO:0000256" key="2">
    <source>
        <dbReference type="ARBA" id="ARBA00005199"/>
    </source>
</evidence>
<dbReference type="Gene3D" id="1.10.10.760">
    <property type="entry name" value="E-set domains of sugar-utilizing enzymes"/>
    <property type="match status" value="1"/>
</dbReference>
<dbReference type="EMBL" id="JALZ01000012">
    <property type="protein sequence ID" value="ETX14268.1"/>
    <property type="molecule type" value="Genomic_DNA"/>
</dbReference>
<proteinExistence type="inferred from homology"/>
<dbReference type="PANTHER" id="PTHR43651:SF11">
    <property type="entry name" value="MALTO-OLIGOSYLTREHALOSE TREHALOHYDROLASE"/>
    <property type="match status" value="1"/>
</dbReference>
<comment type="similarity">
    <text evidence="3 14">Belongs to the glycosyl hydrolase 13 family.</text>
</comment>
<evidence type="ECO:0000256" key="4">
    <source>
        <dbReference type="ARBA" id="ARBA00012268"/>
    </source>
</evidence>
<dbReference type="GO" id="GO:0005737">
    <property type="term" value="C:cytoplasm"/>
    <property type="evidence" value="ECO:0007669"/>
    <property type="project" value="UniProtKB-SubCell"/>
</dbReference>
<dbReference type="InterPro" id="IPR022567">
    <property type="entry name" value="DUF3459"/>
</dbReference>
<protein>
    <recommendedName>
        <fullName evidence="5 13">Malto-oligosyltrehalose trehalohydrolase</fullName>
        <shortName evidence="14">MTHase</shortName>
        <ecNumber evidence="4 13">3.2.1.141</ecNumber>
    </recommendedName>
    <alternativeName>
        <fullName evidence="11 14">4-alpha-D-((1-&gt;4)-alpha-D-glucano)trehalose trehalohydrolase</fullName>
    </alternativeName>
    <alternativeName>
        <fullName evidence="10 14">Maltooligosyl trehalose trehalohydrolase</fullName>
    </alternativeName>
</protein>
<comment type="pathway">
    <text evidence="2 14">Glycan biosynthesis; trehalose biosynthesis.</text>
</comment>
<dbReference type="GO" id="GO:0033942">
    <property type="term" value="F:4-alpha-D-(1-&gt;4)-alpha-D-glucanotrehalose trehalohydrolase activity"/>
    <property type="evidence" value="ECO:0007669"/>
    <property type="project" value="UniProtKB-EC"/>
</dbReference>
<dbReference type="NCBIfam" id="TIGR02402">
    <property type="entry name" value="trehalose_TreZ"/>
    <property type="match status" value="1"/>
</dbReference>
<evidence type="ECO:0000256" key="10">
    <source>
        <dbReference type="ARBA" id="ARBA00032057"/>
    </source>
</evidence>
<dbReference type="Gene3D" id="2.60.40.1180">
    <property type="entry name" value="Golgi alpha-mannosidase II"/>
    <property type="match status" value="1"/>
</dbReference>
<keyword evidence="7 14" id="KW-0378">Hydrolase</keyword>
<organism evidence="18 19">
    <name type="scientific">Roseivivax halodurans JCM 10272</name>
    <dbReference type="NCBI Taxonomy" id="1449350"/>
    <lineage>
        <taxon>Bacteria</taxon>
        <taxon>Pseudomonadati</taxon>
        <taxon>Pseudomonadota</taxon>
        <taxon>Alphaproteobacteria</taxon>
        <taxon>Rhodobacterales</taxon>
        <taxon>Roseobacteraceae</taxon>
        <taxon>Roseivivax</taxon>
    </lineage>
</organism>
<keyword evidence="19" id="KW-1185">Reference proteome</keyword>
<evidence type="ECO:0000256" key="3">
    <source>
        <dbReference type="ARBA" id="ARBA00008061"/>
    </source>
</evidence>
<evidence type="ECO:0000256" key="1">
    <source>
        <dbReference type="ARBA" id="ARBA00004496"/>
    </source>
</evidence>
<comment type="caution">
    <text evidence="18">The sequence shown here is derived from an EMBL/GenBank/DDBJ whole genome shotgun (WGS) entry which is preliminary data.</text>
</comment>
<evidence type="ECO:0000256" key="12">
    <source>
        <dbReference type="ARBA" id="ARBA00034013"/>
    </source>
</evidence>
<evidence type="ECO:0000256" key="14">
    <source>
        <dbReference type="PIRNR" id="PIRNR006337"/>
    </source>
</evidence>
<sequence length="584" mass="64358">MSDLPAWGAVPLDGTRTRFRLWAPGIDTLGLRLPAGDVPMSAAGDGWFEFETEAPEGTPYNFVLPDGMVVPDPASRRQESDVHGPSLVTAAPKVATWPGRPWEEAVIYELHVGTFSDQGTFQGAIEHLAPLKDLGVTAIELMPVAHFPGSRGWGYDGVLTYAPHPAYGSPDDLRALVEAAHRLGMMVLLDVVYNHFGPDGNYLHAYAPSFFDEDRHTPWGAGIDYARLPVRRFFIENAIYWLEAFGLDGLRLDAVDQIRDASDPELLVEIAREIRARVTDRPIHLTTEDNRNVTHLHWRTEDGSVPLFTAEWNDDFHNAAHVCATGETEGYYGDFARGHWDLLARSLAEGFAYQGEATLEGAQRGEPSGHLPPAAFVDFLQNHDQIGNRAFGERLSALTSESMMEAMTAILLLSPHIPLMFMGDEYGETRPFCFFTDFEGELGRAVTEGRRREFADFAAFASGDTSQVPDPIDRATFLASTLDRSRRETPEGRARLDLTRRLLQIRSERIVPLLGGARGHAGRVLLVRDGALAVDWQLGGAVLQLRANLSETPCDLPAPEGTEIHSIGGLGAPHSVQHWLREAS</sequence>
<evidence type="ECO:0000256" key="16">
    <source>
        <dbReference type="PIRSR" id="PIRSR006337-3"/>
    </source>
</evidence>
<evidence type="ECO:0000256" key="7">
    <source>
        <dbReference type="ARBA" id="ARBA00022801"/>
    </source>
</evidence>
<dbReference type="SMART" id="SM00642">
    <property type="entry name" value="Aamy"/>
    <property type="match status" value="1"/>
</dbReference>
<evidence type="ECO:0000256" key="15">
    <source>
        <dbReference type="PIRSR" id="PIRSR006337-1"/>
    </source>
</evidence>
<dbReference type="CDD" id="cd11325">
    <property type="entry name" value="AmyAc_GTHase"/>
    <property type="match status" value="1"/>
</dbReference>
<dbReference type="Gene3D" id="3.20.20.80">
    <property type="entry name" value="Glycosidases"/>
    <property type="match status" value="1"/>
</dbReference>
<dbReference type="Pfam" id="PF11941">
    <property type="entry name" value="DUF3459"/>
    <property type="match status" value="1"/>
</dbReference>
<dbReference type="Proteomes" id="UP000022447">
    <property type="component" value="Unassembled WGS sequence"/>
</dbReference>
<keyword evidence="6" id="KW-0963">Cytoplasm</keyword>
<dbReference type="Pfam" id="PF00128">
    <property type="entry name" value="Alpha-amylase"/>
    <property type="match status" value="1"/>
</dbReference>
<dbReference type="SUPFAM" id="SSF51445">
    <property type="entry name" value="(Trans)glycosidases"/>
    <property type="match status" value="1"/>
</dbReference>
<evidence type="ECO:0000256" key="6">
    <source>
        <dbReference type="ARBA" id="ARBA00022490"/>
    </source>
</evidence>
<keyword evidence="9 14" id="KW-0326">Glycosidase</keyword>
<dbReference type="PIRSF" id="PIRSF006337">
    <property type="entry name" value="Trehalose_TreZ"/>
    <property type="match status" value="1"/>
</dbReference>
<dbReference type="InterPro" id="IPR013783">
    <property type="entry name" value="Ig-like_fold"/>
</dbReference>
<reference evidence="18 19" key="1">
    <citation type="submission" date="2014-01" db="EMBL/GenBank/DDBJ databases">
        <title>Roseivivax halodurans JCM 10272 Genome Sequencing.</title>
        <authorList>
            <person name="Lai Q."/>
            <person name="Li G."/>
            <person name="Shao Z."/>
        </authorList>
    </citation>
    <scope>NUCLEOTIDE SEQUENCE [LARGE SCALE GENOMIC DNA]</scope>
    <source>
        <strain evidence="18 19">JCM 10272</strain>
    </source>
</reference>
<evidence type="ECO:0000256" key="11">
    <source>
        <dbReference type="ARBA" id="ARBA00033284"/>
    </source>
</evidence>
<dbReference type="EC" id="3.2.1.141" evidence="4 13"/>
<dbReference type="OrthoDB" id="9800174at2"/>
<dbReference type="UniPathway" id="UPA00299"/>
<accession>X7EGN2</accession>
<comment type="subcellular location">
    <subcellularLocation>
        <location evidence="1 15">Cytoplasm</location>
    </subcellularLocation>
</comment>
<evidence type="ECO:0000256" key="9">
    <source>
        <dbReference type="ARBA" id="ARBA00023295"/>
    </source>
</evidence>
<evidence type="ECO:0000313" key="18">
    <source>
        <dbReference type="EMBL" id="ETX14268.1"/>
    </source>
</evidence>
<evidence type="ECO:0000256" key="13">
    <source>
        <dbReference type="NCBIfam" id="TIGR02402"/>
    </source>
</evidence>
<feature type="domain" description="Glycosyl hydrolase family 13 catalytic" evidence="17">
    <location>
        <begin position="109"/>
        <end position="450"/>
    </location>
</feature>
<dbReference type="InterPro" id="IPR014756">
    <property type="entry name" value="Ig_E-set"/>
</dbReference>
<dbReference type="SUPFAM" id="SSF81296">
    <property type="entry name" value="E set domains"/>
    <property type="match status" value="1"/>
</dbReference>
<dbReference type="STRING" id="1449350.OCH239_04165"/>
<evidence type="ECO:0000256" key="5">
    <source>
        <dbReference type="ARBA" id="ARBA00015938"/>
    </source>
</evidence>
<feature type="active site" description="Proton donor" evidence="15">
    <location>
        <position position="288"/>
    </location>
</feature>
<dbReference type="InterPro" id="IPR012768">
    <property type="entry name" value="Trehalose_TreZ"/>
</dbReference>
<dbReference type="InterPro" id="IPR013780">
    <property type="entry name" value="Glyco_hydro_b"/>
</dbReference>
<dbReference type="Gene3D" id="2.60.40.10">
    <property type="entry name" value="Immunoglobulins"/>
    <property type="match status" value="1"/>
</dbReference>
<dbReference type="InterPro" id="IPR017853">
    <property type="entry name" value="GH"/>
</dbReference>
<dbReference type="PANTHER" id="PTHR43651">
    <property type="entry name" value="1,4-ALPHA-GLUCAN-BRANCHING ENZYME"/>
    <property type="match status" value="1"/>
</dbReference>
<dbReference type="PATRIC" id="fig|1449350.3.peg.2551"/>
<comment type="catalytic activity">
    <reaction evidence="12 14">
        <text>hydrolysis of (1-&gt;4)-alpha-D-glucosidic linkage in 4-alpha-D-[(1-&gt;4)-alpha-D-glucanosyl]n trehalose to yield trehalose and (1-&gt;4)-alpha-D-glucan.</text>
        <dbReference type="EC" id="3.2.1.141"/>
    </reaction>
</comment>
<evidence type="ECO:0000313" key="19">
    <source>
        <dbReference type="Proteomes" id="UP000022447"/>
    </source>
</evidence>
<dbReference type="InterPro" id="IPR006047">
    <property type="entry name" value="GH13_cat_dom"/>
</dbReference>
<dbReference type="eggNOG" id="COG0296">
    <property type="taxonomic scope" value="Bacteria"/>
</dbReference>
<dbReference type="AlphaFoldDB" id="X7EGN2"/>
<evidence type="ECO:0000256" key="8">
    <source>
        <dbReference type="ARBA" id="ARBA00023277"/>
    </source>
</evidence>
<dbReference type="GO" id="GO:0005992">
    <property type="term" value="P:trehalose biosynthetic process"/>
    <property type="evidence" value="ECO:0007669"/>
    <property type="project" value="UniProtKB-UniRule"/>
</dbReference>
<dbReference type="InterPro" id="IPR044901">
    <property type="entry name" value="Trehalose_TreZ_E-set_sf"/>
</dbReference>